<protein>
    <recommendedName>
        <fullName evidence="6">Probable membrane transporter protein</fullName>
    </recommendedName>
</protein>
<dbReference type="GO" id="GO:0005886">
    <property type="term" value="C:plasma membrane"/>
    <property type="evidence" value="ECO:0007669"/>
    <property type="project" value="UniProtKB-SubCell"/>
</dbReference>
<gene>
    <name evidence="7" type="ORF">EV695_1407</name>
</gene>
<comment type="subcellular location">
    <subcellularLocation>
        <location evidence="6">Cell membrane</location>
        <topology evidence="6">Multi-pass membrane protein</topology>
    </subcellularLocation>
    <subcellularLocation>
        <location evidence="1">Membrane</location>
        <topology evidence="1">Multi-pass membrane protein</topology>
    </subcellularLocation>
</comment>
<reference evidence="7 8" key="1">
    <citation type="submission" date="2019-03" db="EMBL/GenBank/DDBJ databases">
        <title>Genomic Encyclopedia of Type Strains, Phase IV (KMG-IV): sequencing the most valuable type-strain genomes for metagenomic binning, comparative biology and taxonomic classification.</title>
        <authorList>
            <person name="Goeker M."/>
        </authorList>
    </citation>
    <scope>NUCLEOTIDE SEQUENCE [LARGE SCALE GENOMIC DNA]</scope>
    <source>
        <strain evidence="7 8">DSM 24830</strain>
    </source>
</reference>
<feature type="transmembrane region" description="Helical" evidence="6">
    <location>
        <begin position="141"/>
        <end position="165"/>
    </location>
</feature>
<evidence type="ECO:0000256" key="4">
    <source>
        <dbReference type="ARBA" id="ARBA00022989"/>
    </source>
</evidence>
<dbReference type="Proteomes" id="UP000294887">
    <property type="component" value="Unassembled WGS sequence"/>
</dbReference>
<feature type="transmembrane region" description="Helical" evidence="6">
    <location>
        <begin position="54"/>
        <end position="76"/>
    </location>
</feature>
<keyword evidence="5 6" id="KW-0472">Membrane</keyword>
<dbReference type="InterPro" id="IPR002781">
    <property type="entry name" value="TM_pro_TauE-like"/>
</dbReference>
<feature type="transmembrane region" description="Helical" evidence="6">
    <location>
        <begin position="233"/>
        <end position="253"/>
    </location>
</feature>
<keyword evidence="6" id="KW-1003">Cell membrane</keyword>
<keyword evidence="3 6" id="KW-0812">Transmembrane</keyword>
<dbReference type="AlphaFoldDB" id="A0A4R1EYI8"/>
<proteinExistence type="inferred from homology"/>
<feature type="transmembrane region" description="Helical" evidence="6">
    <location>
        <begin position="12"/>
        <end position="34"/>
    </location>
</feature>
<evidence type="ECO:0000256" key="2">
    <source>
        <dbReference type="ARBA" id="ARBA00009142"/>
    </source>
</evidence>
<organism evidence="7 8">
    <name type="scientific">Cocleimonas flava</name>
    <dbReference type="NCBI Taxonomy" id="634765"/>
    <lineage>
        <taxon>Bacteria</taxon>
        <taxon>Pseudomonadati</taxon>
        <taxon>Pseudomonadota</taxon>
        <taxon>Gammaproteobacteria</taxon>
        <taxon>Thiotrichales</taxon>
        <taxon>Thiotrichaceae</taxon>
        <taxon>Cocleimonas</taxon>
    </lineage>
</organism>
<evidence type="ECO:0000256" key="5">
    <source>
        <dbReference type="ARBA" id="ARBA00023136"/>
    </source>
</evidence>
<evidence type="ECO:0000256" key="6">
    <source>
        <dbReference type="RuleBase" id="RU363041"/>
    </source>
</evidence>
<evidence type="ECO:0000313" key="8">
    <source>
        <dbReference type="Proteomes" id="UP000294887"/>
    </source>
</evidence>
<evidence type="ECO:0000256" key="3">
    <source>
        <dbReference type="ARBA" id="ARBA00022692"/>
    </source>
</evidence>
<evidence type="ECO:0000313" key="7">
    <source>
        <dbReference type="EMBL" id="TCJ86907.1"/>
    </source>
</evidence>
<comment type="similarity">
    <text evidence="2 6">Belongs to the 4-toluene sulfonate uptake permease (TSUP) (TC 2.A.102) family.</text>
</comment>
<keyword evidence="4 6" id="KW-1133">Transmembrane helix</keyword>
<sequence length="254" mass="28166">MDTLNTFLNNDLSAFQFMAIAAIFIWTGFVRTGIGFGGAALGLPLLLLVDDQPLVFLPIIGTHLLLFTSFTIVSRIQNVNWPVVAKSMSIIIVPKILGLIGLLSLPNYWLIIIVFCITLFYGATWLLNYTIRSQSKAVDVALLTLGGYISGTSLTGAPLIVAVVARYVNKIQLRETLFVIWIILVAFKMTAFVVYDVELQWQFSLVLVPFVAIGHYIGLRVHDYFINTDSNMFHRVLGASLIVISGIGLIKHIF</sequence>
<comment type="caution">
    <text evidence="7">The sequence shown here is derived from an EMBL/GenBank/DDBJ whole genome shotgun (WGS) entry which is preliminary data.</text>
</comment>
<feature type="transmembrane region" description="Helical" evidence="6">
    <location>
        <begin position="96"/>
        <end position="121"/>
    </location>
</feature>
<dbReference type="EMBL" id="SMFQ01000003">
    <property type="protein sequence ID" value="TCJ86907.1"/>
    <property type="molecule type" value="Genomic_DNA"/>
</dbReference>
<dbReference type="Pfam" id="PF01925">
    <property type="entry name" value="TauE"/>
    <property type="match status" value="1"/>
</dbReference>
<evidence type="ECO:0000256" key="1">
    <source>
        <dbReference type="ARBA" id="ARBA00004141"/>
    </source>
</evidence>
<name>A0A4R1EYI8_9GAMM</name>
<feature type="transmembrane region" description="Helical" evidence="6">
    <location>
        <begin position="201"/>
        <end position="221"/>
    </location>
</feature>
<feature type="transmembrane region" description="Helical" evidence="6">
    <location>
        <begin position="177"/>
        <end position="195"/>
    </location>
</feature>
<accession>A0A4R1EYI8</accession>
<keyword evidence="8" id="KW-1185">Reference proteome</keyword>
<dbReference type="RefSeq" id="WP_207906996.1">
    <property type="nucleotide sequence ID" value="NZ_BAAAFU010000004.1"/>
</dbReference>